<dbReference type="OrthoDB" id="1120859at2"/>
<name>A0A3S9MYJ6_9FLAO</name>
<dbReference type="PROSITE" id="PS51725">
    <property type="entry name" value="ABM"/>
    <property type="match status" value="1"/>
</dbReference>
<dbReference type="Proteomes" id="UP000279600">
    <property type="component" value="Chromosome"/>
</dbReference>
<sequence length="98" mass="11747">MITRIVKMHFEQDKVEDFKTMFDEIKDDIRKQTGCSLLELYQDAHDETVFFTYSYWNTENDLNNYRHSSLFKEIWPKTKAMFSQPASANTVNKIQILK</sequence>
<dbReference type="EMBL" id="CP034549">
    <property type="protein sequence ID" value="AZQ44321.1"/>
    <property type="molecule type" value="Genomic_DNA"/>
</dbReference>
<dbReference type="GO" id="GO:0004497">
    <property type="term" value="F:monooxygenase activity"/>
    <property type="evidence" value="ECO:0007669"/>
    <property type="project" value="UniProtKB-KW"/>
</dbReference>
<feature type="domain" description="ABM" evidence="1">
    <location>
        <begin position="2"/>
        <end position="91"/>
    </location>
</feature>
<dbReference type="Pfam" id="PF03992">
    <property type="entry name" value="ABM"/>
    <property type="match status" value="1"/>
</dbReference>
<proteinExistence type="predicted"/>
<keyword evidence="2" id="KW-0503">Monooxygenase</keyword>
<dbReference type="InterPro" id="IPR011008">
    <property type="entry name" value="Dimeric_a/b-barrel"/>
</dbReference>
<protein>
    <submittedName>
        <fullName evidence="2">Antibiotic biosynthesis monooxygenase</fullName>
    </submittedName>
</protein>
<dbReference type="InterPro" id="IPR007138">
    <property type="entry name" value="ABM_dom"/>
</dbReference>
<gene>
    <name evidence="2" type="ORF">EJ995_08755</name>
</gene>
<reference evidence="2 3" key="1">
    <citation type="submission" date="2018-12" db="EMBL/GenBank/DDBJ databases">
        <title>Complete genome of Nonlabens sp. MJ115.</title>
        <authorList>
            <person name="Choi H.S."/>
            <person name="Jung J."/>
        </authorList>
    </citation>
    <scope>NUCLEOTIDE SEQUENCE [LARGE SCALE GENOMIC DNA]</scope>
    <source>
        <strain evidence="2 3">MJ115</strain>
    </source>
</reference>
<dbReference type="Gene3D" id="3.30.70.100">
    <property type="match status" value="1"/>
</dbReference>
<dbReference type="AlphaFoldDB" id="A0A3S9MYJ6"/>
<keyword evidence="3" id="KW-1185">Reference proteome</keyword>
<evidence type="ECO:0000259" key="1">
    <source>
        <dbReference type="PROSITE" id="PS51725"/>
    </source>
</evidence>
<dbReference type="KEGG" id="noj:EJ995_08755"/>
<organism evidence="2 3">
    <name type="scientific">Nonlabens ponticola</name>
    <dbReference type="NCBI Taxonomy" id="2496866"/>
    <lineage>
        <taxon>Bacteria</taxon>
        <taxon>Pseudomonadati</taxon>
        <taxon>Bacteroidota</taxon>
        <taxon>Flavobacteriia</taxon>
        <taxon>Flavobacteriales</taxon>
        <taxon>Flavobacteriaceae</taxon>
        <taxon>Nonlabens</taxon>
    </lineage>
</organism>
<dbReference type="RefSeq" id="WP_126447644.1">
    <property type="nucleotide sequence ID" value="NZ_CP034549.1"/>
</dbReference>
<accession>A0A3S9MYJ6</accession>
<keyword evidence="2" id="KW-0560">Oxidoreductase</keyword>
<dbReference type="SUPFAM" id="SSF54909">
    <property type="entry name" value="Dimeric alpha+beta barrel"/>
    <property type="match status" value="1"/>
</dbReference>
<evidence type="ECO:0000313" key="2">
    <source>
        <dbReference type="EMBL" id="AZQ44321.1"/>
    </source>
</evidence>
<evidence type="ECO:0000313" key="3">
    <source>
        <dbReference type="Proteomes" id="UP000279600"/>
    </source>
</evidence>